<dbReference type="EMBL" id="CP000076">
    <property type="protein sequence ID" value="AAY92851.1"/>
    <property type="molecule type" value="Genomic_DNA"/>
</dbReference>
<proteinExistence type="predicted"/>
<gene>
    <name evidence="1" type="ordered locus">PFL_3585</name>
</gene>
<dbReference type="HOGENOM" id="CLU_3083718_0_0_6"/>
<dbReference type="KEGG" id="pfl:PFL_3585"/>
<evidence type="ECO:0000313" key="1">
    <source>
        <dbReference type="EMBL" id="AAY92851.1"/>
    </source>
</evidence>
<dbReference type="Proteomes" id="UP000008540">
    <property type="component" value="Chromosome"/>
</dbReference>
<sequence length="52" mass="5553">MTAAFSQGAGPMFKSKEVWSLAAWLLAQGAHAGQAANCQAQKVQIKGVRFNF</sequence>
<accession>Q4KAP6</accession>
<dbReference type="STRING" id="220664.PFL_3585"/>
<protein>
    <submittedName>
        <fullName evidence="1">Uncharacterized protein</fullName>
    </submittedName>
</protein>
<reference evidence="1 2" key="1">
    <citation type="journal article" date="2005" name="Nat. Biotechnol.">
        <title>Complete genome sequence of the plant commensal Pseudomonas fluorescens Pf-5.</title>
        <authorList>
            <person name="Paulsen I.T."/>
            <person name="Press C.M."/>
            <person name="Ravel J."/>
            <person name="Kobayashi D.Y."/>
            <person name="Myers G.S."/>
            <person name="Mavrodi D.V."/>
            <person name="DeBoy R.T."/>
            <person name="Seshadri R."/>
            <person name="Ren Q."/>
            <person name="Madupu R."/>
            <person name="Dodson R.J."/>
            <person name="Durkin A.S."/>
            <person name="Brinkac L.M."/>
            <person name="Daugherty S.C."/>
            <person name="Sullivan S.A."/>
            <person name="Rosovitz M.J."/>
            <person name="Gwinn M.L."/>
            <person name="Zhou L."/>
            <person name="Schneider D.J."/>
            <person name="Cartinhour S.W."/>
            <person name="Nelson W.C."/>
            <person name="Weidman J."/>
            <person name="Watkins K."/>
            <person name="Tran K."/>
            <person name="Khouri H."/>
            <person name="Pierson E.A."/>
            <person name="Pierson L.S.III."/>
            <person name="Thomashow L.S."/>
            <person name="Loper J.E."/>
        </authorList>
    </citation>
    <scope>NUCLEOTIDE SEQUENCE [LARGE SCALE GENOMIC DNA]</scope>
    <source>
        <strain evidence="2">ATCC BAA-477 / NRRL B-23932 / Pf-5</strain>
    </source>
</reference>
<organism evidence="1 2">
    <name type="scientific">Pseudomonas fluorescens (strain ATCC BAA-477 / NRRL B-23932 / Pf-5)</name>
    <dbReference type="NCBI Taxonomy" id="220664"/>
    <lineage>
        <taxon>Bacteria</taxon>
        <taxon>Pseudomonadati</taxon>
        <taxon>Pseudomonadota</taxon>
        <taxon>Gammaproteobacteria</taxon>
        <taxon>Pseudomonadales</taxon>
        <taxon>Pseudomonadaceae</taxon>
        <taxon>Pseudomonas</taxon>
    </lineage>
</organism>
<name>Q4KAP6_PSEF5</name>
<evidence type="ECO:0000313" key="2">
    <source>
        <dbReference type="Proteomes" id="UP000008540"/>
    </source>
</evidence>
<dbReference type="AlphaFoldDB" id="Q4KAP6"/>